<organism evidence="2 3">
    <name type="scientific">Bradyrhizobium denitrificans</name>
    <dbReference type="NCBI Taxonomy" id="2734912"/>
    <lineage>
        <taxon>Bacteria</taxon>
        <taxon>Pseudomonadati</taxon>
        <taxon>Pseudomonadota</taxon>
        <taxon>Alphaproteobacteria</taxon>
        <taxon>Hyphomicrobiales</taxon>
        <taxon>Nitrobacteraceae</taxon>
        <taxon>Bradyrhizobium</taxon>
    </lineage>
</organism>
<evidence type="ECO:0000256" key="1">
    <source>
        <dbReference type="SAM" id="Phobius"/>
    </source>
</evidence>
<name>A0ABS5G1S6_9BRAD</name>
<accession>A0ABS5G1S6</accession>
<gene>
    <name evidence="2" type="ORF">JQ619_05300</name>
</gene>
<keyword evidence="1" id="KW-0472">Membrane</keyword>
<feature type="transmembrane region" description="Helical" evidence="1">
    <location>
        <begin position="81"/>
        <end position="99"/>
    </location>
</feature>
<dbReference type="RefSeq" id="WP_172236241.1">
    <property type="nucleotide sequence ID" value="NZ_JABFDP010000007.1"/>
</dbReference>
<protein>
    <submittedName>
        <fullName evidence="2">Uncharacterized protein</fullName>
    </submittedName>
</protein>
<reference evidence="3" key="1">
    <citation type="journal article" date="2021" name="ISME J.">
        <title>Evolutionary origin and ecological implication of a unique nif island in free-living Bradyrhizobium lineages.</title>
        <authorList>
            <person name="Tao J."/>
        </authorList>
    </citation>
    <scope>NUCLEOTIDE SEQUENCE [LARGE SCALE GENOMIC DNA]</scope>
    <source>
        <strain evidence="3">SZCCT0094</strain>
    </source>
</reference>
<keyword evidence="3" id="KW-1185">Reference proteome</keyword>
<feature type="transmembrane region" description="Helical" evidence="1">
    <location>
        <begin position="50"/>
        <end position="69"/>
    </location>
</feature>
<proteinExistence type="predicted"/>
<sequence length="104" mass="11541">MHILSTLCGLLAGLILGALTAFFQLFGLAALELGAQRLLNSPLSPKQDLFLNLAVYAVLLYFVFFRALFGRDEPTPTQLFYRTFIVALPLPGIWLMYAWPAYGG</sequence>
<dbReference type="EMBL" id="JAFCLK010000004">
    <property type="protein sequence ID" value="MBR1135175.1"/>
    <property type="molecule type" value="Genomic_DNA"/>
</dbReference>
<comment type="caution">
    <text evidence="2">The sequence shown here is derived from an EMBL/GenBank/DDBJ whole genome shotgun (WGS) entry which is preliminary data.</text>
</comment>
<keyword evidence="1" id="KW-1133">Transmembrane helix</keyword>
<evidence type="ECO:0000313" key="2">
    <source>
        <dbReference type="EMBL" id="MBR1135175.1"/>
    </source>
</evidence>
<keyword evidence="1" id="KW-0812">Transmembrane</keyword>
<evidence type="ECO:0000313" key="3">
    <source>
        <dbReference type="Proteomes" id="UP001314635"/>
    </source>
</evidence>
<dbReference type="Proteomes" id="UP001314635">
    <property type="component" value="Unassembled WGS sequence"/>
</dbReference>